<dbReference type="InterPro" id="IPR027396">
    <property type="entry name" value="DsrEFH-like"/>
</dbReference>
<protein>
    <submittedName>
        <fullName evidence="2">Uncharacterized protein</fullName>
    </submittedName>
</protein>
<organism evidence="2 3">
    <name type="scientific">Sphingobacterium yanglingense</name>
    <dbReference type="NCBI Taxonomy" id="1437280"/>
    <lineage>
        <taxon>Bacteria</taxon>
        <taxon>Pseudomonadati</taxon>
        <taxon>Bacteroidota</taxon>
        <taxon>Sphingobacteriia</taxon>
        <taxon>Sphingobacteriales</taxon>
        <taxon>Sphingobacteriaceae</taxon>
        <taxon>Sphingobacterium</taxon>
    </lineage>
</organism>
<accession>A0A4R6WGP9</accession>
<keyword evidence="3" id="KW-1185">Reference proteome</keyword>
<dbReference type="EMBL" id="SNYV01000015">
    <property type="protein sequence ID" value="TDQ76566.1"/>
    <property type="molecule type" value="Genomic_DNA"/>
</dbReference>
<dbReference type="InterPro" id="IPR003787">
    <property type="entry name" value="Sulphur_relay_DsrE/F-like"/>
</dbReference>
<comment type="caution">
    <text evidence="2">The sequence shown here is derived from an EMBL/GenBank/DDBJ whole genome shotgun (WGS) entry which is preliminary data.</text>
</comment>
<gene>
    <name evidence="2" type="ORF">CLV99_3159</name>
</gene>
<dbReference type="Pfam" id="PF02635">
    <property type="entry name" value="DsrE"/>
    <property type="match status" value="1"/>
</dbReference>
<dbReference type="OrthoDB" id="678766at2"/>
<reference evidence="2 3" key="1">
    <citation type="submission" date="2019-03" db="EMBL/GenBank/DDBJ databases">
        <title>Genomic Encyclopedia of Archaeal and Bacterial Type Strains, Phase II (KMG-II): from individual species to whole genera.</title>
        <authorList>
            <person name="Goeker M."/>
        </authorList>
    </citation>
    <scope>NUCLEOTIDE SEQUENCE [LARGE SCALE GENOMIC DNA]</scope>
    <source>
        <strain evidence="2 3">DSM 28353</strain>
    </source>
</reference>
<proteinExistence type="predicted"/>
<evidence type="ECO:0000313" key="3">
    <source>
        <dbReference type="Proteomes" id="UP000295292"/>
    </source>
</evidence>
<dbReference type="PANTHER" id="PTHR37691">
    <property type="entry name" value="BLR3518 PROTEIN"/>
    <property type="match status" value="1"/>
</dbReference>
<evidence type="ECO:0000313" key="2">
    <source>
        <dbReference type="EMBL" id="TDQ76566.1"/>
    </source>
</evidence>
<evidence type="ECO:0000256" key="1">
    <source>
        <dbReference type="SAM" id="SignalP"/>
    </source>
</evidence>
<name>A0A4R6WGP9_9SPHI</name>
<feature type="chain" id="PRO_5020855218" evidence="1">
    <location>
        <begin position="24"/>
        <end position="158"/>
    </location>
</feature>
<dbReference type="PANTHER" id="PTHR37691:SF1">
    <property type="entry name" value="BLR3518 PROTEIN"/>
    <property type="match status" value="1"/>
</dbReference>
<dbReference type="Proteomes" id="UP000295292">
    <property type="component" value="Unassembled WGS sequence"/>
</dbReference>
<feature type="signal peptide" evidence="1">
    <location>
        <begin position="1"/>
        <end position="23"/>
    </location>
</feature>
<sequence>MNNSIITACIILFAIAFQGQSYAQESAFITKNKSFQGAIAKKKSYKAIYQLDSDDPKTIAKAFRNINNALKDPRLQGKLEIELIAFSGGTEAFKKSNSQYEAALKDLIEKGVHVVQCLNTLEERKIAKSELYDFLAYVPSGNGELILRASEGWIIVKP</sequence>
<dbReference type="Gene3D" id="3.40.1260.10">
    <property type="entry name" value="DsrEFH-like"/>
    <property type="match status" value="1"/>
</dbReference>
<dbReference type="SUPFAM" id="SSF75169">
    <property type="entry name" value="DsrEFH-like"/>
    <property type="match status" value="1"/>
</dbReference>
<dbReference type="AlphaFoldDB" id="A0A4R6WGP9"/>
<dbReference type="RefSeq" id="WP_133585376.1">
    <property type="nucleotide sequence ID" value="NZ_SNYV01000015.1"/>
</dbReference>
<keyword evidence="1" id="KW-0732">Signal</keyword>